<dbReference type="InterPro" id="IPR036134">
    <property type="entry name" value="Crypto/Photolyase_FAD-like_sf"/>
</dbReference>
<keyword evidence="3 5" id="KW-0274">FAD</keyword>
<reference evidence="8 9" key="1">
    <citation type="submission" date="2023-05" db="EMBL/GenBank/DDBJ databases">
        <title>Lithophilousrod everest ZFBP1038 complete genpme.</title>
        <authorList>
            <person name="Tian M."/>
        </authorList>
    </citation>
    <scope>NUCLEOTIDE SEQUENCE [LARGE SCALE GENOMIC DNA]</scope>
    <source>
        <strain evidence="8 9">ZFBP1038</strain>
    </source>
</reference>
<keyword evidence="8" id="KW-0456">Lyase</keyword>
<comment type="similarity">
    <text evidence="5">Belongs to the DNA photolyase family.</text>
</comment>
<dbReference type="EC" id="4.1.99.3" evidence="8"/>
<protein>
    <submittedName>
        <fullName evidence="8">Deoxyribodipyrimidine photo-lyase</fullName>
        <ecNumber evidence="8">4.1.99.3</ecNumber>
    </submittedName>
</protein>
<dbReference type="InterPro" id="IPR036155">
    <property type="entry name" value="Crypto/Photolyase_N_sf"/>
</dbReference>
<name>A0ABY8QUY4_9MICO</name>
<organism evidence="8 9">
    <name type="scientific">Saxibacter everestensis</name>
    <dbReference type="NCBI Taxonomy" id="2909229"/>
    <lineage>
        <taxon>Bacteria</taxon>
        <taxon>Bacillati</taxon>
        <taxon>Actinomycetota</taxon>
        <taxon>Actinomycetes</taxon>
        <taxon>Micrococcales</taxon>
        <taxon>Brevibacteriaceae</taxon>
        <taxon>Saxibacter</taxon>
    </lineage>
</organism>
<evidence type="ECO:0000259" key="7">
    <source>
        <dbReference type="Pfam" id="PF03441"/>
    </source>
</evidence>
<keyword evidence="2 5" id="KW-0285">Flavoprotein</keyword>
<keyword evidence="9" id="KW-1185">Reference proteome</keyword>
<dbReference type="Gene3D" id="1.10.579.10">
    <property type="entry name" value="DNA Cyclobutane Dipyrimidine Photolyase, subunit A, domain 3"/>
    <property type="match status" value="1"/>
</dbReference>
<dbReference type="InterPro" id="IPR005101">
    <property type="entry name" value="Cryptochr/Photolyase_FAD-bd"/>
</dbReference>
<dbReference type="SUPFAM" id="SSF52425">
    <property type="entry name" value="Cryptochrome/photolyase, N-terminal domain"/>
    <property type="match status" value="1"/>
</dbReference>
<dbReference type="RefSeq" id="WP_349639650.1">
    <property type="nucleotide sequence ID" value="NZ_CP090958.1"/>
</dbReference>
<gene>
    <name evidence="8" type="ORF">LWF01_03460</name>
</gene>
<dbReference type="Pfam" id="PF03441">
    <property type="entry name" value="FAD_binding_7"/>
    <property type="match status" value="1"/>
</dbReference>
<dbReference type="InterPro" id="IPR006050">
    <property type="entry name" value="DNA_photolyase_N"/>
</dbReference>
<comment type="cofactor">
    <cofactor evidence="1">
        <name>FAD</name>
        <dbReference type="ChEBI" id="CHEBI:57692"/>
    </cofactor>
</comment>
<evidence type="ECO:0000256" key="3">
    <source>
        <dbReference type="ARBA" id="ARBA00022827"/>
    </source>
</evidence>
<dbReference type="Pfam" id="PF00875">
    <property type="entry name" value="DNA_photolyase"/>
    <property type="match status" value="1"/>
</dbReference>
<dbReference type="PANTHER" id="PTHR11455:SF9">
    <property type="entry name" value="CRYPTOCHROME CIRCADIAN CLOCK 5 ISOFORM X1"/>
    <property type="match status" value="1"/>
</dbReference>
<feature type="domain" description="Cryptochrome/DNA photolyase FAD-binding" evidence="7">
    <location>
        <begin position="276"/>
        <end position="465"/>
    </location>
</feature>
<dbReference type="PRINTS" id="PR00147">
    <property type="entry name" value="DNAPHOTLYASE"/>
</dbReference>
<feature type="domain" description="Photolyase/cryptochrome alpha/beta" evidence="6">
    <location>
        <begin position="4"/>
        <end position="167"/>
    </location>
</feature>
<evidence type="ECO:0000256" key="4">
    <source>
        <dbReference type="ARBA" id="ARBA00022991"/>
    </source>
</evidence>
<dbReference type="InterPro" id="IPR002081">
    <property type="entry name" value="Cryptochrome/DNA_photolyase_1"/>
</dbReference>
<keyword evidence="4 5" id="KW-0157">Chromophore</keyword>
<accession>A0ABY8QUY4</accession>
<dbReference type="InterPro" id="IPR014729">
    <property type="entry name" value="Rossmann-like_a/b/a_fold"/>
</dbReference>
<evidence type="ECO:0000259" key="6">
    <source>
        <dbReference type="Pfam" id="PF00875"/>
    </source>
</evidence>
<dbReference type="PANTHER" id="PTHR11455">
    <property type="entry name" value="CRYPTOCHROME"/>
    <property type="match status" value="1"/>
</dbReference>
<sequence length="474" mass="54034">MGTTVVWLRDDLRVADNPALYEAARRGGQTAVLFVFDESSDIRPLGGAARWWMHYSLQSLDAQLREIGGRLILRRGVAVDVVKQLIVETGAKAVLWNRRYGLHERNADSGLKDWSRDNGIDAQSFQANLLFEPWQVQTGQGENYKVFTPFWRACLAQPEPREPVPAPSSLKAVKMAGTEKSDHLDTWALLPTSPDWAGGLRSEWTPGEPGAHRRLTEFFDERLIGYSEGRERPSQESTSRLSPHLRFGEVSPFQIWHAARTSRTVGIDDEIQTFGAEIGWREFCWHLLYHNPRLATESYRREFDAFAWEHDTAEEVRAWCRGRTGYPMVDAGMRQLWETGWMHNRVRMITASFLTKNLLVDWRAGEQWFWDTLVDADAANNPANWQWVAGSGADAAPYFRIFNPVTQSIKFDSAGRYLRRFLPELTGLDDAAIHRPWTDSKRAPDYPEPIVDLAESRQRALAAYAKVKNRGTAG</sequence>
<dbReference type="SUPFAM" id="SSF48173">
    <property type="entry name" value="Cryptochrome/photolyase FAD-binding domain"/>
    <property type="match status" value="1"/>
</dbReference>
<evidence type="ECO:0000256" key="1">
    <source>
        <dbReference type="ARBA" id="ARBA00001974"/>
    </source>
</evidence>
<dbReference type="InterPro" id="IPR018394">
    <property type="entry name" value="DNA_photolyase_1_CS_C"/>
</dbReference>
<dbReference type="PROSITE" id="PS00394">
    <property type="entry name" value="DNA_PHOTOLYASES_1_1"/>
    <property type="match status" value="1"/>
</dbReference>
<dbReference type="EMBL" id="CP090958">
    <property type="protein sequence ID" value="WGW12844.1"/>
    <property type="molecule type" value="Genomic_DNA"/>
</dbReference>
<dbReference type="GO" id="GO:0003904">
    <property type="term" value="F:deoxyribodipyrimidine photo-lyase activity"/>
    <property type="evidence" value="ECO:0007669"/>
    <property type="project" value="UniProtKB-EC"/>
</dbReference>
<evidence type="ECO:0000256" key="5">
    <source>
        <dbReference type="RuleBase" id="RU004182"/>
    </source>
</evidence>
<evidence type="ECO:0000313" key="9">
    <source>
        <dbReference type="Proteomes" id="UP001209083"/>
    </source>
</evidence>
<dbReference type="PROSITE" id="PS00691">
    <property type="entry name" value="DNA_PHOTOLYASES_1_2"/>
    <property type="match status" value="1"/>
</dbReference>
<dbReference type="Gene3D" id="3.40.50.620">
    <property type="entry name" value="HUPs"/>
    <property type="match status" value="1"/>
</dbReference>
<evidence type="ECO:0000256" key="2">
    <source>
        <dbReference type="ARBA" id="ARBA00022630"/>
    </source>
</evidence>
<dbReference type="Proteomes" id="UP001209083">
    <property type="component" value="Chromosome"/>
</dbReference>
<proteinExistence type="inferred from homology"/>
<dbReference type="Gene3D" id="1.25.40.80">
    <property type="match status" value="1"/>
</dbReference>
<evidence type="ECO:0000313" key="8">
    <source>
        <dbReference type="EMBL" id="WGW12844.1"/>
    </source>
</evidence>